<feature type="signal peptide" evidence="2">
    <location>
        <begin position="1"/>
        <end position="24"/>
    </location>
</feature>
<evidence type="ECO:0000256" key="1">
    <source>
        <dbReference type="SAM" id="MobiDB-lite"/>
    </source>
</evidence>
<protein>
    <submittedName>
        <fullName evidence="3">Uncharacterized protein</fullName>
    </submittedName>
</protein>
<feature type="region of interest" description="Disordered" evidence="1">
    <location>
        <begin position="111"/>
        <end position="133"/>
    </location>
</feature>
<name>A0A9N9XND6_PHYSR</name>
<feature type="chain" id="PRO_5040259951" evidence="2">
    <location>
        <begin position="25"/>
        <end position="133"/>
    </location>
</feature>
<sequence>MGMAREIITWCIFLLAVLPCIISAAIRPLETLDEGPLWRQKITDTLLSDDDPSSEDFQTFRRRYPYDDLDTGPEFPIFPRPPSGKRALAMFARWGSINSIGKNRPPIRSNLLNGDGQLSTNNRRMQGQPLRWG</sequence>
<evidence type="ECO:0000256" key="2">
    <source>
        <dbReference type="SAM" id="SignalP"/>
    </source>
</evidence>
<evidence type="ECO:0000313" key="3">
    <source>
        <dbReference type="EMBL" id="CAG9858236.1"/>
    </source>
</evidence>
<evidence type="ECO:0000313" key="4">
    <source>
        <dbReference type="Proteomes" id="UP001153712"/>
    </source>
</evidence>
<proteinExistence type="predicted"/>
<keyword evidence="4" id="KW-1185">Reference proteome</keyword>
<keyword evidence="2" id="KW-0732">Signal</keyword>
<organism evidence="3 4">
    <name type="scientific">Phyllotreta striolata</name>
    <name type="common">Striped flea beetle</name>
    <name type="synonym">Crioceris striolata</name>
    <dbReference type="NCBI Taxonomy" id="444603"/>
    <lineage>
        <taxon>Eukaryota</taxon>
        <taxon>Metazoa</taxon>
        <taxon>Ecdysozoa</taxon>
        <taxon>Arthropoda</taxon>
        <taxon>Hexapoda</taxon>
        <taxon>Insecta</taxon>
        <taxon>Pterygota</taxon>
        <taxon>Neoptera</taxon>
        <taxon>Endopterygota</taxon>
        <taxon>Coleoptera</taxon>
        <taxon>Polyphaga</taxon>
        <taxon>Cucujiformia</taxon>
        <taxon>Chrysomeloidea</taxon>
        <taxon>Chrysomelidae</taxon>
        <taxon>Galerucinae</taxon>
        <taxon>Alticini</taxon>
        <taxon>Phyllotreta</taxon>
    </lineage>
</organism>
<reference evidence="3" key="1">
    <citation type="submission" date="2022-01" db="EMBL/GenBank/DDBJ databases">
        <authorList>
            <person name="King R."/>
        </authorList>
    </citation>
    <scope>NUCLEOTIDE SEQUENCE</scope>
</reference>
<dbReference type="AlphaFoldDB" id="A0A9N9XND6"/>
<feature type="compositionally biased region" description="Polar residues" evidence="1">
    <location>
        <begin position="111"/>
        <end position="125"/>
    </location>
</feature>
<accession>A0A9N9XND6</accession>
<dbReference type="EMBL" id="OU900095">
    <property type="protein sequence ID" value="CAG9858236.1"/>
    <property type="molecule type" value="Genomic_DNA"/>
</dbReference>
<dbReference type="OrthoDB" id="6671957at2759"/>
<dbReference type="Proteomes" id="UP001153712">
    <property type="component" value="Chromosome 2"/>
</dbReference>
<gene>
    <name evidence="3" type="ORF">PHYEVI_LOCUS4627</name>
</gene>